<dbReference type="Proteomes" id="UP000237846">
    <property type="component" value="Unassembled WGS sequence"/>
</dbReference>
<evidence type="ECO:0008006" key="3">
    <source>
        <dbReference type="Google" id="ProtNLM"/>
    </source>
</evidence>
<accession>A0A2T0QF57</accession>
<comment type="caution">
    <text evidence="1">The sequence shown here is derived from an EMBL/GenBank/DDBJ whole genome shotgun (WGS) entry which is preliminary data.</text>
</comment>
<dbReference type="EMBL" id="PVZC01000001">
    <property type="protein sequence ID" value="PRY02548.1"/>
    <property type="molecule type" value="Genomic_DNA"/>
</dbReference>
<evidence type="ECO:0000313" key="1">
    <source>
        <dbReference type="EMBL" id="PRY02548.1"/>
    </source>
</evidence>
<proteinExistence type="predicted"/>
<organism evidence="1 2">
    <name type="scientific">Allonocardiopsis opalescens</name>
    <dbReference type="NCBI Taxonomy" id="1144618"/>
    <lineage>
        <taxon>Bacteria</taxon>
        <taxon>Bacillati</taxon>
        <taxon>Actinomycetota</taxon>
        <taxon>Actinomycetes</taxon>
        <taxon>Streptosporangiales</taxon>
        <taxon>Allonocardiopsis</taxon>
    </lineage>
</organism>
<evidence type="ECO:0000313" key="2">
    <source>
        <dbReference type="Proteomes" id="UP000237846"/>
    </source>
</evidence>
<protein>
    <recommendedName>
        <fullName evidence="3">DDE family transposase</fullName>
    </recommendedName>
</protein>
<name>A0A2T0QF57_9ACTN</name>
<dbReference type="AlphaFoldDB" id="A0A2T0QF57"/>
<gene>
    <name evidence="1" type="ORF">CLV72_1011150</name>
</gene>
<keyword evidence="2" id="KW-1185">Reference proteome</keyword>
<sequence>MPAAGAADRRVRPSAVTTKIHLLADSRRKRLAFVTSPGQRGDARMFEPVMDALRPPRATGRP</sequence>
<reference evidence="1 2" key="1">
    <citation type="submission" date="2018-03" db="EMBL/GenBank/DDBJ databases">
        <title>Genomic Encyclopedia of Archaeal and Bacterial Type Strains, Phase II (KMG-II): from individual species to whole genera.</title>
        <authorList>
            <person name="Goeker M."/>
        </authorList>
    </citation>
    <scope>NUCLEOTIDE SEQUENCE [LARGE SCALE GENOMIC DNA]</scope>
    <source>
        <strain evidence="1 2">DSM 45601</strain>
    </source>
</reference>